<dbReference type="Proteomes" id="UP000317778">
    <property type="component" value="Unassembled WGS sequence"/>
</dbReference>
<evidence type="ECO:0008006" key="3">
    <source>
        <dbReference type="Google" id="ProtNLM"/>
    </source>
</evidence>
<proteinExistence type="predicted"/>
<comment type="caution">
    <text evidence="1">The sequence shown here is derived from an EMBL/GenBank/DDBJ whole genome shotgun (WGS) entry which is preliminary data.</text>
</comment>
<dbReference type="EMBL" id="NJBO01000006">
    <property type="protein sequence ID" value="TKJ43190.1"/>
    <property type="molecule type" value="Genomic_DNA"/>
</dbReference>
<accession>A0A532V7M0</accession>
<dbReference type="AlphaFoldDB" id="A0A532V7M0"/>
<sequence length="80" mass="9424">MKKILLVILAVGLMLGYVWMRSVNNRLTEHVTELDRQTEILTEKLERERISLNRELIVTNLEPRAKALGLYYPWEENGQN</sequence>
<reference evidence="1 2" key="1">
    <citation type="submission" date="2017-06" db="EMBL/GenBank/DDBJ databases">
        <title>Novel microbial phyla capable of carbon fixation and sulfur reduction in deep-sea sediments.</title>
        <authorList>
            <person name="Huang J."/>
            <person name="Baker B."/>
            <person name="Wang Y."/>
        </authorList>
    </citation>
    <scope>NUCLEOTIDE SEQUENCE [LARGE SCALE GENOMIC DNA]</scope>
    <source>
        <strain evidence="1">B3_TA06</strain>
    </source>
</reference>
<evidence type="ECO:0000313" key="2">
    <source>
        <dbReference type="Proteomes" id="UP000317778"/>
    </source>
</evidence>
<gene>
    <name evidence="1" type="ORF">CEE36_05425</name>
</gene>
<protein>
    <recommendedName>
        <fullName evidence="3">Cell division protein FtsL</fullName>
    </recommendedName>
</protein>
<name>A0A532V7M0_UNCT6</name>
<evidence type="ECO:0000313" key="1">
    <source>
        <dbReference type="EMBL" id="TKJ43190.1"/>
    </source>
</evidence>
<organism evidence="1 2">
    <name type="scientific">candidate division TA06 bacterium B3_TA06</name>
    <dbReference type="NCBI Taxonomy" id="2012487"/>
    <lineage>
        <taxon>Bacteria</taxon>
        <taxon>Bacteria division TA06</taxon>
    </lineage>
</organism>